<dbReference type="InterPro" id="IPR022259">
    <property type="entry name" value="Acessory_Sec_prot_Asp3"/>
</dbReference>
<dbReference type="RefSeq" id="WP_182598692.1">
    <property type="nucleotide sequence ID" value="NZ_JACIVC010000066.1"/>
</dbReference>
<proteinExistence type="predicted"/>
<dbReference type="Proteomes" id="UP000518316">
    <property type="component" value="Unassembled WGS sequence"/>
</dbReference>
<dbReference type="EMBL" id="JACIVC010000066">
    <property type="protein sequence ID" value="MBB1070208.1"/>
    <property type="molecule type" value="Genomic_DNA"/>
</dbReference>
<dbReference type="AlphaFoldDB" id="A0A7W3TSQ7"/>
<keyword evidence="2" id="KW-1185">Reference proteome</keyword>
<protein>
    <submittedName>
        <fullName evidence="1">Accessory Sec system protein Asp3</fullName>
    </submittedName>
</protein>
<dbReference type="NCBIfam" id="TIGR03711">
    <property type="entry name" value="acc_sec_asp3"/>
    <property type="match status" value="1"/>
</dbReference>
<reference evidence="1 2" key="1">
    <citation type="submission" date="2020-07" db="EMBL/GenBank/DDBJ databases">
        <title>Description of Limosilactobacillus balticus sp. nov., Limosilactobacillus agrestis sp. nov., Limosilactobacillus albertensis sp. nov., Limosilactobacillus rudii sp. nov., Limosilactobacillus fastidiosus sp. nov., five novel Limosilactobacillus species isolated from the vertebrate gastrointestinal tract, and proposal of 6 subspecies of Limosilactobacillus reuteri adapted to the gastrointestinal tract of specific vertebrate hosts.</title>
        <authorList>
            <person name="Li F."/>
            <person name="Cheng C."/>
            <person name="Zheng J."/>
            <person name="Quevedo R.M."/>
            <person name="Li J."/>
            <person name="Roos S."/>
            <person name="Gaenzle M.G."/>
            <person name="Walter J."/>
        </authorList>
    </citation>
    <scope>NUCLEOTIDE SEQUENCE [LARGE SCALE GENOMIC DNA]</scope>
    <source>
        <strain evidence="1 2">RRLNB_1_1</strain>
    </source>
</reference>
<accession>A0A7W3TSQ7</accession>
<evidence type="ECO:0000313" key="1">
    <source>
        <dbReference type="EMBL" id="MBB1070208.1"/>
    </source>
</evidence>
<dbReference type="GO" id="GO:0015031">
    <property type="term" value="P:protein transport"/>
    <property type="evidence" value="ECO:0007669"/>
    <property type="project" value="InterPro"/>
</dbReference>
<name>A0A7W3TSQ7_9LACO</name>
<sequence>MQQYVNQGYWEPTNEYPAGSQVIINDDASIEFHNSLMAPGKVIMAWESVHSYQATKLVPQLPILRNEHRYRLRVNAQAKPIYSLIIRITFFDAQEHEISHLEFQQKALEFVYPASAVQYRVELINNGLTDLTFQRFEICDADLPVTVHEDVWIHNLLNENKPGKLNVLLVADSKRTRKTLGGLKDYSPYRVQPISIAWQSNVDSVETIKSWLINSRELNANVISTTPELDHVALSLKMAIPSITAVVTNRVTSDSDLADVTYPVVVPLFWSSSVLVNPDWPIIFSTIQKINSKEE</sequence>
<organism evidence="1 2">
    <name type="scientific">Limosilactobacillus albertensis</name>
    <dbReference type="NCBI Taxonomy" id="2759752"/>
    <lineage>
        <taxon>Bacteria</taxon>
        <taxon>Bacillati</taxon>
        <taxon>Bacillota</taxon>
        <taxon>Bacilli</taxon>
        <taxon>Lactobacillales</taxon>
        <taxon>Lactobacillaceae</taxon>
        <taxon>Limosilactobacillus</taxon>
    </lineage>
</organism>
<evidence type="ECO:0000313" key="2">
    <source>
        <dbReference type="Proteomes" id="UP000518316"/>
    </source>
</evidence>
<dbReference type="Pfam" id="PF15432">
    <property type="entry name" value="Sec-ASP3"/>
    <property type="match status" value="1"/>
</dbReference>
<gene>
    <name evidence="1" type="primary">asp3</name>
    <name evidence="1" type="ORF">H5S40_08595</name>
</gene>
<comment type="caution">
    <text evidence="1">The sequence shown here is derived from an EMBL/GenBank/DDBJ whole genome shotgun (WGS) entry which is preliminary data.</text>
</comment>